<dbReference type="PANTHER" id="PTHR30472">
    <property type="entry name" value="FERRIC ENTEROBACTIN TRANSPORT SYSTEM PERMEASE PROTEIN"/>
    <property type="match status" value="1"/>
</dbReference>
<name>A0A2G4YTJ3_9PROT</name>
<dbReference type="FunFam" id="1.10.3470.10:FF:000001">
    <property type="entry name" value="Vitamin B12 ABC transporter permease BtuC"/>
    <property type="match status" value="1"/>
</dbReference>
<evidence type="ECO:0000256" key="1">
    <source>
        <dbReference type="ARBA" id="ARBA00004651"/>
    </source>
</evidence>
<dbReference type="InterPro" id="IPR037294">
    <property type="entry name" value="ABC_BtuC-like"/>
</dbReference>
<dbReference type="InterPro" id="IPR000522">
    <property type="entry name" value="ABC_transptr_permease_BtuC"/>
</dbReference>
<evidence type="ECO:0000256" key="2">
    <source>
        <dbReference type="ARBA" id="ARBA00007935"/>
    </source>
</evidence>
<dbReference type="EMBL" id="PDEM01000009">
    <property type="protein sequence ID" value="PHZ85659.1"/>
    <property type="molecule type" value="Genomic_DNA"/>
</dbReference>
<feature type="transmembrane region" description="Helical" evidence="8">
    <location>
        <begin position="277"/>
        <end position="295"/>
    </location>
</feature>
<protein>
    <submittedName>
        <fullName evidence="9">ABC transporter permease</fullName>
    </submittedName>
</protein>
<dbReference type="Proteomes" id="UP000229730">
    <property type="component" value="Unassembled WGS sequence"/>
</dbReference>
<comment type="subcellular location">
    <subcellularLocation>
        <location evidence="1">Cell membrane</location>
        <topology evidence="1">Multi-pass membrane protein</topology>
    </subcellularLocation>
</comment>
<accession>A0A2G4YTJ3</accession>
<feature type="transmembrane region" description="Helical" evidence="8">
    <location>
        <begin position="142"/>
        <end position="164"/>
    </location>
</feature>
<evidence type="ECO:0000256" key="6">
    <source>
        <dbReference type="ARBA" id="ARBA00022989"/>
    </source>
</evidence>
<dbReference type="Gene3D" id="1.10.3470.10">
    <property type="entry name" value="ABC transporter involved in vitamin B12 uptake, BtuC"/>
    <property type="match status" value="1"/>
</dbReference>
<evidence type="ECO:0000313" key="9">
    <source>
        <dbReference type="EMBL" id="PHZ85659.1"/>
    </source>
</evidence>
<comment type="caution">
    <text evidence="9">The sequence shown here is derived from an EMBL/GenBank/DDBJ whole genome shotgun (WGS) entry which is preliminary data.</text>
</comment>
<feature type="transmembrane region" description="Helical" evidence="8">
    <location>
        <begin position="307"/>
        <end position="324"/>
    </location>
</feature>
<keyword evidence="5 8" id="KW-0812">Transmembrane</keyword>
<feature type="transmembrane region" description="Helical" evidence="8">
    <location>
        <begin position="88"/>
        <end position="109"/>
    </location>
</feature>
<keyword evidence="7 8" id="KW-0472">Membrane</keyword>
<keyword evidence="4" id="KW-1003">Cell membrane</keyword>
<dbReference type="PROSITE" id="PS51257">
    <property type="entry name" value="PROKAR_LIPOPROTEIN"/>
    <property type="match status" value="1"/>
</dbReference>
<dbReference type="Pfam" id="PF01032">
    <property type="entry name" value="FecCD"/>
    <property type="match status" value="1"/>
</dbReference>
<dbReference type="CDD" id="cd06550">
    <property type="entry name" value="TM_ABC_iron-siderophores_like"/>
    <property type="match status" value="1"/>
</dbReference>
<dbReference type="SUPFAM" id="SSF81345">
    <property type="entry name" value="ABC transporter involved in vitamin B12 uptake, BtuC"/>
    <property type="match status" value="1"/>
</dbReference>
<gene>
    <name evidence="9" type="ORF">CRD36_02940</name>
</gene>
<keyword evidence="6 8" id="KW-1133">Transmembrane helix</keyword>
<evidence type="ECO:0000256" key="3">
    <source>
        <dbReference type="ARBA" id="ARBA00022448"/>
    </source>
</evidence>
<dbReference type="PANTHER" id="PTHR30472:SF25">
    <property type="entry name" value="ABC TRANSPORTER PERMEASE PROTEIN MJ0876-RELATED"/>
    <property type="match status" value="1"/>
</dbReference>
<dbReference type="FunCoup" id="A0A2G4YTJ3">
    <property type="interactions" value="73"/>
</dbReference>
<dbReference type="OrthoDB" id="9811975at2"/>
<sequence length="331" mass="34119">MKIAPLYMNILLLAGLACIAFMSLFIGAASLTPGEIFAALTGTASDSVQIIVLELRLPRVLLGIFAGATLGLSGAALQGLLRNPLADPGVIGVSATASLGAVTAIYFGLSSIFPLAIQILSMGGALIATFTLSVVSRRDSSVLTLILAGIGISSLATAAISLAMNFAPNPMSLQDMIMWILGSLDNRTMTDLSLAAPFILLGWALMFNIGQGLNASSLGEETAQTLGINLNRLRLQVIVGSAISVGAAVSVCGSIGFVGLVVPHMVRSLIGHAPGRLLIPSALLGAILLTIADLITRMPVGHGQLRLGVVTAFVGAPLFLYIIYKTRGAMR</sequence>
<evidence type="ECO:0000256" key="5">
    <source>
        <dbReference type="ARBA" id="ARBA00022692"/>
    </source>
</evidence>
<keyword evidence="10" id="KW-1185">Reference proteome</keyword>
<reference evidence="9 10" key="1">
    <citation type="submission" date="2017-10" db="EMBL/GenBank/DDBJ databases">
        <title>Frigbacter circumglobatus gen. nov. sp. nov., isolated from sediment cultured in situ.</title>
        <authorList>
            <person name="Zhao Z."/>
        </authorList>
    </citation>
    <scope>NUCLEOTIDE SEQUENCE [LARGE SCALE GENOMIC DNA]</scope>
    <source>
        <strain evidence="9 10">ZYL</strain>
    </source>
</reference>
<dbReference type="InParanoid" id="A0A2G4YTJ3"/>
<evidence type="ECO:0000313" key="10">
    <source>
        <dbReference type="Proteomes" id="UP000229730"/>
    </source>
</evidence>
<organism evidence="9 10">
    <name type="scientific">Paremcibacter congregatus</name>
    <dbReference type="NCBI Taxonomy" id="2043170"/>
    <lineage>
        <taxon>Bacteria</taxon>
        <taxon>Pseudomonadati</taxon>
        <taxon>Pseudomonadota</taxon>
        <taxon>Alphaproteobacteria</taxon>
        <taxon>Emcibacterales</taxon>
        <taxon>Emcibacteraceae</taxon>
        <taxon>Paremcibacter</taxon>
    </lineage>
</organism>
<feature type="transmembrane region" description="Helical" evidence="8">
    <location>
        <begin position="235"/>
        <end position="257"/>
    </location>
</feature>
<feature type="transmembrane region" description="Helical" evidence="8">
    <location>
        <begin position="62"/>
        <end position="81"/>
    </location>
</feature>
<dbReference type="GO" id="GO:0022857">
    <property type="term" value="F:transmembrane transporter activity"/>
    <property type="evidence" value="ECO:0007669"/>
    <property type="project" value="InterPro"/>
</dbReference>
<evidence type="ECO:0000256" key="8">
    <source>
        <dbReference type="SAM" id="Phobius"/>
    </source>
</evidence>
<evidence type="ECO:0000256" key="7">
    <source>
        <dbReference type="ARBA" id="ARBA00023136"/>
    </source>
</evidence>
<dbReference type="AlphaFoldDB" id="A0A2G4YTJ3"/>
<evidence type="ECO:0000256" key="4">
    <source>
        <dbReference type="ARBA" id="ARBA00022475"/>
    </source>
</evidence>
<dbReference type="GO" id="GO:0005886">
    <property type="term" value="C:plasma membrane"/>
    <property type="evidence" value="ECO:0007669"/>
    <property type="project" value="UniProtKB-SubCell"/>
</dbReference>
<dbReference type="RefSeq" id="WP_099471243.1">
    <property type="nucleotide sequence ID" value="NZ_CP041025.1"/>
</dbReference>
<keyword evidence="3" id="KW-0813">Transport</keyword>
<feature type="transmembrane region" description="Helical" evidence="8">
    <location>
        <begin position="115"/>
        <end position="135"/>
    </location>
</feature>
<comment type="similarity">
    <text evidence="2">Belongs to the binding-protein-dependent transport system permease family. FecCD subfamily.</text>
</comment>
<proteinExistence type="inferred from homology"/>